<dbReference type="EMBL" id="SYVO01000012">
    <property type="protein sequence ID" value="TKG11949.1"/>
    <property type="molecule type" value="Genomic_DNA"/>
</dbReference>
<dbReference type="AlphaFoldDB" id="A0A4U2F9G1"/>
<accession>A0A4U2F9G1</accession>
<evidence type="ECO:0000313" key="1">
    <source>
        <dbReference type="EMBL" id="TKG11949.1"/>
    </source>
</evidence>
<dbReference type="RefSeq" id="WP_076667573.1">
    <property type="nucleotide sequence ID" value="NZ_JAJGZU010000002.1"/>
</dbReference>
<proteinExistence type="predicted"/>
<protein>
    <submittedName>
        <fullName evidence="1">Uncharacterized protein</fullName>
    </submittedName>
</protein>
<name>A0A4U2F9G1_9VIBR</name>
<comment type="caution">
    <text evidence="1">The sequence shown here is derived from an EMBL/GenBank/DDBJ whole genome shotgun (WGS) entry which is preliminary data.</text>
</comment>
<dbReference type="Proteomes" id="UP000305840">
    <property type="component" value="Unassembled WGS sequence"/>
</dbReference>
<sequence length="195" mass="22240">MNHDIISLKPYRQLSSTVAAQINAVAGHCFDNQAIHLDFGQLVLTPKFVDELVEITLTHLGIEGTGYVRVKDIERLLGLEVKHLEKEYLEYLISMNLAKEGVQYVRFIDKENQVALPSLMTCIFKCSRIRTTMYLVAELLDLDTEYLQPKPQRLPADLKLSVSWAPFETYLSCDELTTLSSEDVVLVYPKKCNSR</sequence>
<reference evidence="1 2" key="1">
    <citation type="submission" date="2019-04" db="EMBL/GenBank/DDBJ databases">
        <title>A reverse ecology approach based on a biological definition of microbial populations.</title>
        <authorList>
            <person name="Arevalo P."/>
            <person name="Vaninsberghe D."/>
            <person name="Elsherbini J."/>
            <person name="Gore J."/>
            <person name="Polz M."/>
        </authorList>
    </citation>
    <scope>NUCLEOTIDE SEQUENCE [LARGE SCALE GENOMIC DNA]</scope>
    <source>
        <strain evidence="1 2">10N.222.48.A1</strain>
    </source>
</reference>
<organism evidence="1 2">
    <name type="scientific">Vibrio lentus</name>
    <dbReference type="NCBI Taxonomy" id="136468"/>
    <lineage>
        <taxon>Bacteria</taxon>
        <taxon>Pseudomonadati</taxon>
        <taxon>Pseudomonadota</taxon>
        <taxon>Gammaproteobacteria</taxon>
        <taxon>Vibrionales</taxon>
        <taxon>Vibrionaceae</taxon>
        <taxon>Vibrio</taxon>
    </lineage>
</organism>
<gene>
    <name evidence="1" type="ORF">FCV91_05985</name>
</gene>
<evidence type="ECO:0000313" key="2">
    <source>
        <dbReference type="Proteomes" id="UP000305840"/>
    </source>
</evidence>